<evidence type="ECO:0000256" key="3">
    <source>
        <dbReference type="ARBA" id="ARBA00022989"/>
    </source>
</evidence>
<feature type="transmembrane region" description="Helical" evidence="5">
    <location>
        <begin position="116"/>
        <end position="137"/>
    </location>
</feature>
<organism evidence="7 8">
    <name type="scientific">Mycena albidolilacea</name>
    <dbReference type="NCBI Taxonomy" id="1033008"/>
    <lineage>
        <taxon>Eukaryota</taxon>
        <taxon>Fungi</taxon>
        <taxon>Dikarya</taxon>
        <taxon>Basidiomycota</taxon>
        <taxon>Agaricomycotina</taxon>
        <taxon>Agaricomycetes</taxon>
        <taxon>Agaricomycetidae</taxon>
        <taxon>Agaricales</taxon>
        <taxon>Marasmiineae</taxon>
        <taxon>Mycenaceae</taxon>
        <taxon>Mycena</taxon>
    </lineage>
</organism>
<feature type="transmembrane region" description="Helical" evidence="5">
    <location>
        <begin position="243"/>
        <end position="260"/>
    </location>
</feature>
<dbReference type="PANTHER" id="PTHR31465:SF1">
    <property type="entry name" value="PROTEIN RTA1-RELATED"/>
    <property type="match status" value="1"/>
</dbReference>
<dbReference type="Proteomes" id="UP001218218">
    <property type="component" value="Unassembled WGS sequence"/>
</dbReference>
<keyword evidence="4 5" id="KW-0472">Membrane</keyword>
<protein>
    <submittedName>
        <fullName evidence="7">RTA1-like protein</fullName>
    </submittedName>
</protein>
<feature type="transmembrane region" description="Helical" evidence="5">
    <location>
        <begin position="84"/>
        <end position="104"/>
    </location>
</feature>
<keyword evidence="8" id="KW-1185">Reference proteome</keyword>
<feature type="transmembrane region" description="Helical" evidence="5">
    <location>
        <begin position="157"/>
        <end position="174"/>
    </location>
</feature>
<feature type="transmembrane region" description="Helical" evidence="5">
    <location>
        <begin position="194"/>
        <end position="217"/>
    </location>
</feature>
<gene>
    <name evidence="7" type="ORF">DFH08DRAFT_831555</name>
</gene>
<evidence type="ECO:0000256" key="4">
    <source>
        <dbReference type="ARBA" id="ARBA00023136"/>
    </source>
</evidence>
<dbReference type="GO" id="GO:0016020">
    <property type="term" value="C:membrane"/>
    <property type="evidence" value="ECO:0007669"/>
    <property type="project" value="UniProtKB-SubCell"/>
</dbReference>
<proteinExistence type="predicted"/>
<dbReference type="EMBL" id="JARIHO010000001">
    <property type="protein sequence ID" value="KAJ7368494.1"/>
    <property type="molecule type" value="Genomic_DNA"/>
</dbReference>
<evidence type="ECO:0000256" key="5">
    <source>
        <dbReference type="SAM" id="Phobius"/>
    </source>
</evidence>
<dbReference type="AlphaFoldDB" id="A0AAD7AV49"/>
<sequence length="331" mass="36338">MSLSRPMSISRSLALVLLLAVSLVQAAPKKTLPRPADPFADPQNDPYNPLRYIASNVLTGIAFGLVVLVAFLQTWMVNKWGAKFMLSMVIGCYTFAIGLGTRFGLHTNPESKGLYIIEYLFVVLSPCAFIASEYVLLGRLARYLNCDKHVLVNPRRISILFISSDITTFLVQAAGGSVSISSNTPSGAKIGSNISLAGLAMQAASFLSFTCIFFVFIHRVRTHEPEAWTLHASKKWHQDWRTLAAAMTFSFLGIIIRSVYRVAELSQGYVGKLATTESYFYALDTLPLFVAISIYVFFWPGRIIGDGVTATPGIKEQSSIDSTSVPAEQKD</sequence>
<evidence type="ECO:0000256" key="2">
    <source>
        <dbReference type="ARBA" id="ARBA00022692"/>
    </source>
</evidence>
<comment type="subcellular location">
    <subcellularLocation>
        <location evidence="1">Membrane</location>
        <topology evidence="1">Multi-pass membrane protein</topology>
    </subcellularLocation>
</comment>
<keyword evidence="2 5" id="KW-0812">Transmembrane</keyword>
<comment type="caution">
    <text evidence="7">The sequence shown here is derived from an EMBL/GenBank/DDBJ whole genome shotgun (WGS) entry which is preliminary data.</text>
</comment>
<feature type="transmembrane region" description="Helical" evidence="5">
    <location>
        <begin position="50"/>
        <end position="72"/>
    </location>
</feature>
<dbReference type="PANTHER" id="PTHR31465">
    <property type="entry name" value="PROTEIN RTA1-RELATED"/>
    <property type="match status" value="1"/>
</dbReference>
<evidence type="ECO:0000256" key="1">
    <source>
        <dbReference type="ARBA" id="ARBA00004141"/>
    </source>
</evidence>
<feature type="signal peptide" evidence="6">
    <location>
        <begin position="1"/>
        <end position="26"/>
    </location>
</feature>
<evidence type="ECO:0000313" key="7">
    <source>
        <dbReference type="EMBL" id="KAJ7368494.1"/>
    </source>
</evidence>
<dbReference type="InterPro" id="IPR007568">
    <property type="entry name" value="RTA1"/>
</dbReference>
<accession>A0AAD7AV49</accession>
<evidence type="ECO:0000313" key="8">
    <source>
        <dbReference type="Proteomes" id="UP001218218"/>
    </source>
</evidence>
<keyword evidence="6" id="KW-0732">Signal</keyword>
<feature type="transmembrane region" description="Helical" evidence="5">
    <location>
        <begin position="280"/>
        <end position="298"/>
    </location>
</feature>
<name>A0AAD7AV49_9AGAR</name>
<dbReference type="Pfam" id="PF04479">
    <property type="entry name" value="RTA1"/>
    <property type="match status" value="1"/>
</dbReference>
<evidence type="ECO:0000256" key="6">
    <source>
        <dbReference type="SAM" id="SignalP"/>
    </source>
</evidence>
<keyword evidence="3 5" id="KW-1133">Transmembrane helix</keyword>
<reference evidence="7" key="1">
    <citation type="submission" date="2023-03" db="EMBL/GenBank/DDBJ databases">
        <title>Massive genome expansion in bonnet fungi (Mycena s.s.) driven by repeated elements and novel gene families across ecological guilds.</title>
        <authorList>
            <consortium name="Lawrence Berkeley National Laboratory"/>
            <person name="Harder C.B."/>
            <person name="Miyauchi S."/>
            <person name="Viragh M."/>
            <person name="Kuo A."/>
            <person name="Thoen E."/>
            <person name="Andreopoulos B."/>
            <person name="Lu D."/>
            <person name="Skrede I."/>
            <person name="Drula E."/>
            <person name="Henrissat B."/>
            <person name="Morin E."/>
            <person name="Kohler A."/>
            <person name="Barry K."/>
            <person name="LaButti K."/>
            <person name="Morin E."/>
            <person name="Salamov A."/>
            <person name="Lipzen A."/>
            <person name="Mereny Z."/>
            <person name="Hegedus B."/>
            <person name="Baldrian P."/>
            <person name="Stursova M."/>
            <person name="Weitz H."/>
            <person name="Taylor A."/>
            <person name="Grigoriev I.V."/>
            <person name="Nagy L.G."/>
            <person name="Martin F."/>
            <person name="Kauserud H."/>
        </authorList>
    </citation>
    <scope>NUCLEOTIDE SEQUENCE</scope>
    <source>
        <strain evidence="7">CBHHK002</strain>
    </source>
</reference>
<feature type="chain" id="PRO_5042165911" evidence="6">
    <location>
        <begin position="27"/>
        <end position="331"/>
    </location>
</feature>